<dbReference type="GO" id="GO:0005375">
    <property type="term" value="F:copper ion transmembrane transporter activity"/>
    <property type="evidence" value="ECO:0007669"/>
    <property type="project" value="UniProtKB-UniRule"/>
</dbReference>
<sequence>DPMPGMCPPPSPNNTSGMGGDSHDMEMHMTFFWGKNTLILFDGWPGYDRIGMYILSIIVIFSFALIMELLSFLLSLRRTHSGIRVLQTAAYGLRVGLAYLVMLAIMSFNGGIFLAAVAGHVAGFFI</sequence>
<dbReference type="EMBL" id="AUSU01007722">
    <property type="protein sequence ID" value="EPS60230.1"/>
    <property type="molecule type" value="Genomic_DNA"/>
</dbReference>
<evidence type="ECO:0000256" key="1">
    <source>
        <dbReference type="ARBA" id="ARBA00006921"/>
    </source>
</evidence>
<keyword evidence="3 6" id="KW-0187">Copper transport</keyword>
<dbReference type="GO" id="GO:0005886">
    <property type="term" value="C:plasma membrane"/>
    <property type="evidence" value="ECO:0007669"/>
    <property type="project" value="TreeGrafter"/>
</dbReference>
<evidence type="ECO:0000256" key="4">
    <source>
        <dbReference type="ARBA" id="ARBA00022989"/>
    </source>
</evidence>
<protein>
    <recommendedName>
        <fullName evidence="6">Copper transport protein</fullName>
    </recommendedName>
</protein>
<evidence type="ECO:0000256" key="2">
    <source>
        <dbReference type="ARBA" id="ARBA00022692"/>
    </source>
</evidence>
<keyword evidence="4 6" id="KW-1133">Transmembrane helix</keyword>
<keyword evidence="5 6" id="KW-0472">Membrane</keyword>
<organism evidence="7 8">
    <name type="scientific">Genlisea aurea</name>
    <dbReference type="NCBI Taxonomy" id="192259"/>
    <lineage>
        <taxon>Eukaryota</taxon>
        <taxon>Viridiplantae</taxon>
        <taxon>Streptophyta</taxon>
        <taxon>Embryophyta</taxon>
        <taxon>Tracheophyta</taxon>
        <taxon>Spermatophyta</taxon>
        <taxon>Magnoliopsida</taxon>
        <taxon>eudicotyledons</taxon>
        <taxon>Gunneridae</taxon>
        <taxon>Pentapetalae</taxon>
        <taxon>asterids</taxon>
        <taxon>lamiids</taxon>
        <taxon>Lamiales</taxon>
        <taxon>Lentibulariaceae</taxon>
        <taxon>Genlisea</taxon>
    </lineage>
</organism>
<comment type="similarity">
    <text evidence="1 6">Belongs to the copper transporter (Ctr) (TC 1.A.56) family. SLC31A subfamily.</text>
</comment>
<comment type="subcellular location">
    <subcellularLocation>
        <location evidence="6">Membrane</location>
        <topology evidence="6">Multi-pass membrane protein</topology>
    </subcellularLocation>
</comment>
<feature type="non-terminal residue" evidence="7">
    <location>
        <position position="126"/>
    </location>
</feature>
<evidence type="ECO:0000313" key="8">
    <source>
        <dbReference type="Proteomes" id="UP000015453"/>
    </source>
</evidence>
<feature type="transmembrane region" description="Helical" evidence="6">
    <location>
        <begin position="50"/>
        <end position="76"/>
    </location>
</feature>
<dbReference type="InterPro" id="IPR007274">
    <property type="entry name" value="Cop_transporter"/>
</dbReference>
<dbReference type="Proteomes" id="UP000015453">
    <property type="component" value="Unassembled WGS sequence"/>
</dbReference>
<evidence type="ECO:0000313" key="7">
    <source>
        <dbReference type="EMBL" id="EPS60230.1"/>
    </source>
</evidence>
<accession>S8C057</accession>
<feature type="transmembrane region" description="Helical" evidence="6">
    <location>
        <begin position="97"/>
        <end position="125"/>
    </location>
</feature>
<keyword evidence="8" id="KW-1185">Reference proteome</keyword>
<reference evidence="7 8" key="1">
    <citation type="journal article" date="2013" name="BMC Genomics">
        <title>The miniature genome of a carnivorous plant Genlisea aurea contains a low number of genes and short non-coding sequences.</title>
        <authorList>
            <person name="Leushkin E.V."/>
            <person name="Sutormin R.A."/>
            <person name="Nabieva E.R."/>
            <person name="Penin A.A."/>
            <person name="Kondrashov A.S."/>
            <person name="Logacheva M.D."/>
        </authorList>
    </citation>
    <scope>NUCLEOTIDE SEQUENCE [LARGE SCALE GENOMIC DNA]</scope>
</reference>
<feature type="non-terminal residue" evidence="7">
    <location>
        <position position="1"/>
    </location>
</feature>
<dbReference type="AlphaFoldDB" id="S8C057"/>
<name>S8C057_9LAMI</name>
<keyword evidence="6" id="KW-0813">Transport</keyword>
<evidence type="ECO:0000256" key="3">
    <source>
        <dbReference type="ARBA" id="ARBA00022796"/>
    </source>
</evidence>
<keyword evidence="2 6" id="KW-0812">Transmembrane</keyword>
<dbReference type="Pfam" id="PF04145">
    <property type="entry name" value="Ctr"/>
    <property type="match status" value="1"/>
</dbReference>
<comment type="caution">
    <text evidence="7">The sequence shown here is derived from an EMBL/GenBank/DDBJ whole genome shotgun (WGS) entry which is preliminary data.</text>
</comment>
<evidence type="ECO:0000256" key="6">
    <source>
        <dbReference type="RuleBase" id="RU367022"/>
    </source>
</evidence>
<dbReference type="OrthoDB" id="73901at2759"/>
<keyword evidence="6" id="KW-0186">Copper</keyword>
<gene>
    <name evidence="7" type="ORF">M569_14575</name>
</gene>
<dbReference type="PANTHER" id="PTHR12483">
    <property type="entry name" value="SOLUTE CARRIER FAMILY 31 COPPER TRANSPORTERS"/>
    <property type="match status" value="1"/>
</dbReference>
<proteinExistence type="inferred from homology"/>
<keyword evidence="6" id="KW-0406">Ion transport</keyword>
<dbReference type="PANTHER" id="PTHR12483:SF24">
    <property type="entry name" value="COPPER TRANSPORTER 2-RELATED"/>
    <property type="match status" value="1"/>
</dbReference>
<evidence type="ECO:0000256" key="5">
    <source>
        <dbReference type="ARBA" id="ARBA00023136"/>
    </source>
</evidence>